<dbReference type="EMBL" id="LT635761">
    <property type="protein sequence ID" value="SGZ57252.1"/>
    <property type="molecule type" value="Genomic_DNA"/>
</dbReference>
<gene>
    <name evidence="8" type="ORF">SAMEA4029010_CIC11G00000000828</name>
</gene>
<evidence type="ECO:0000259" key="7">
    <source>
        <dbReference type="PROSITE" id="PS50850"/>
    </source>
</evidence>
<feature type="domain" description="Major facilitator superfamily (MFS) profile" evidence="7">
    <location>
        <begin position="159"/>
        <end position="594"/>
    </location>
</feature>
<comment type="subcellular location">
    <subcellularLocation>
        <location evidence="1">Membrane</location>
        <topology evidence="1">Multi-pass membrane protein</topology>
    </subcellularLocation>
</comment>
<dbReference type="PROSITE" id="PS50850">
    <property type="entry name" value="MFS"/>
    <property type="match status" value="1"/>
</dbReference>
<feature type="transmembrane region" description="Helical" evidence="6">
    <location>
        <begin position="537"/>
        <end position="559"/>
    </location>
</feature>
<dbReference type="OrthoDB" id="3936150at2759"/>
<dbReference type="STRING" id="45354.A0A1L0DL13"/>
<dbReference type="Pfam" id="PF07690">
    <property type="entry name" value="MFS_1"/>
    <property type="match status" value="1"/>
</dbReference>
<dbReference type="CDD" id="cd17323">
    <property type="entry name" value="MFS_Tpo1_MDR_like"/>
    <property type="match status" value="1"/>
</dbReference>
<dbReference type="InterPro" id="IPR020846">
    <property type="entry name" value="MFS_dom"/>
</dbReference>
<dbReference type="Proteomes" id="UP000182334">
    <property type="component" value="Chromosome VI"/>
</dbReference>
<dbReference type="PANTHER" id="PTHR23502">
    <property type="entry name" value="MAJOR FACILITATOR SUPERFAMILY"/>
    <property type="match status" value="1"/>
</dbReference>
<dbReference type="Gene3D" id="1.20.1250.20">
    <property type="entry name" value="MFS general substrate transporter like domains"/>
    <property type="match status" value="1"/>
</dbReference>
<dbReference type="PANTHER" id="PTHR23502:SF60">
    <property type="entry name" value="MAJOR FACILITATOR SUPERFAMILY (MFS) PROFILE DOMAIN-CONTAINING PROTEIN-RELATED"/>
    <property type="match status" value="1"/>
</dbReference>
<evidence type="ECO:0000256" key="4">
    <source>
        <dbReference type="ARBA" id="ARBA00023136"/>
    </source>
</evidence>
<dbReference type="FunFam" id="1.20.1250.20:FF:000011">
    <property type="entry name" value="MFS multidrug transporter, putative"/>
    <property type="match status" value="1"/>
</dbReference>
<evidence type="ECO:0000256" key="6">
    <source>
        <dbReference type="SAM" id="Phobius"/>
    </source>
</evidence>
<feature type="transmembrane region" description="Helical" evidence="6">
    <location>
        <begin position="316"/>
        <end position="337"/>
    </location>
</feature>
<dbReference type="AlphaFoldDB" id="A0A1L0DL13"/>
<feature type="transmembrane region" description="Helical" evidence="6">
    <location>
        <begin position="157"/>
        <end position="177"/>
    </location>
</feature>
<feature type="transmembrane region" description="Helical" evidence="6">
    <location>
        <begin position="285"/>
        <end position="304"/>
    </location>
</feature>
<reference evidence="8 9" key="1">
    <citation type="submission" date="2016-10" db="EMBL/GenBank/DDBJ databases">
        <authorList>
            <person name="de Groot N.N."/>
        </authorList>
    </citation>
    <scope>NUCLEOTIDE SEQUENCE [LARGE SCALE GENOMIC DNA]</scope>
    <source>
        <strain evidence="8 9">CBS 141442</strain>
    </source>
</reference>
<feature type="transmembrane region" description="Helical" evidence="6">
    <location>
        <begin position="498"/>
        <end position="525"/>
    </location>
</feature>
<keyword evidence="9" id="KW-1185">Reference proteome</keyword>
<accession>A0A1L0DL13</accession>
<feature type="compositionally biased region" description="Basic and acidic residues" evidence="5">
    <location>
        <begin position="1"/>
        <end position="19"/>
    </location>
</feature>
<dbReference type="GO" id="GO:0016020">
    <property type="term" value="C:membrane"/>
    <property type="evidence" value="ECO:0007669"/>
    <property type="project" value="UniProtKB-SubCell"/>
</dbReference>
<evidence type="ECO:0000256" key="3">
    <source>
        <dbReference type="ARBA" id="ARBA00022989"/>
    </source>
</evidence>
<protein>
    <submittedName>
        <fullName evidence="8">CIC11C00000000828</fullName>
    </submittedName>
</protein>
<evidence type="ECO:0000256" key="1">
    <source>
        <dbReference type="ARBA" id="ARBA00004141"/>
    </source>
</evidence>
<dbReference type="InterPro" id="IPR036259">
    <property type="entry name" value="MFS_trans_sf"/>
</dbReference>
<dbReference type="InterPro" id="IPR011701">
    <property type="entry name" value="MFS"/>
</dbReference>
<keyword evidence="3 6" id="KW-1133">Transmembrane helix</keyword>
<dbReference type="SUPFAM" id="SSF103473">
    <property type="entry name" value="MFS general substrate transporter"/>
    <property type="match status" value="1"/>
</dbReference>
<feature type="region of interest" description="Disordered" evidence="5">
    <location>
        <begin position="1"/>
        <end position="46"/>
    </location>
</feature>
<organism evidence="8 9">
    <name type="scientific">Sungouiella intermedia</name>
    <dbReference type="NCBI Taxonomy" id="45354"/>
    <lineage>
        <taxon>Eukaryota</taxon>
        <taxon>Fungi</taxon>
        <taxon>Dikarya</taxon>
        <taxon>Ascomycota</taxon>
        <taxon>Saccharomycotina</taxon>
        <taxon>Pichiomycetes</taxon>
        <taxon>Metschnikowiaceae</taxon>
        <taxon>Sungouiella</taxon>
    </lineage>
</organism>
<keyword evidence="2 6" id="KW-0812">Transmembrane</keyword>
<name>A0A1L0DL13_9ASCO</name>
<keyword evidence="4 6" id="KW-0472">Membrane</keyword>
<feature type="transmembrane region" description="Helical" evidence="6">
    <location>
        <begin position="471"/>
        <end position="492"/>
    </location>
</feature>
<feature type="transmembrane region" description="Helical" evidence="6">
    <location>
        <begin position="565"/>
        <end position="587"/>
    </location>
</feature>
<evidence type="ECO:0000256" key="2">
    <source>
        <dbReference type="ARBA" id="ARBA00022692"/>
    </source>
</evidence>
<feature type="transmembrane region" description="Helical" evidence="6">
    <location>
        <begin position="197"/>
        <end position="215"/>
    </location>
</feature>
<proteinExistence type="predicted"/>
<evidence type="ECO:0000313" key="8">
    <source>
        <dbReference type="EMBL" id="SGZ57252.1"/>
    </source>
</evidence>
<feature type="transmembrane region" description="Helical" evidence="6">
    <location>
        <begin position="432"/>
        <end position="459"/>
    </location>
</feature>
<dbReference type="GO" id="GO:0022857">
    <property type="term" value="F:transmembrane transporter activity"/>
    <property type="evidence" value="ECO:0007669"/>
    <property type="project" value="InterPro"/>
</dbReference>
<sequence>MLANEDKKDPIEDSVEHAVDIYPSSSDSSDFDGPVTFTGKETTELPRSLRGSFSSLRRAVNGNSTEDADEIKRYTEEEIRGSLDEAEFDLQRNATRQTIISHIVDTKDIDDSDYKIEEDRLPIENDGEKFTNIDPELITWGYNNPEDPRNWRTSKKVFVVIFVSLYTLISPMSSSILSPAMSDLAKDFNITSTTVQALVISIHILAWAVGPLVIAPLSEDDRLGRKTVLSVSCWLSLAFNLGCALSRNTTEIIVFRFISGLFSATPLNVSPAVVSDLFDAKTRNLSLAGVFLVPFVGPAIAPIIGGFMVEAKGWRWVLYTLCIINAVVAVLGTFFYVETYTPALLKKKAQALRKKTGNMNLHTIYEISNGETTLAKLQGTVSRPLMLLFTHPMIIGLGSFMAFIYGFLYLMIITFPSVFGKTYGFSQSQTGLMYSSLGIGFILGMLFWTYVLGVVYNHLTEKNNGVAEPEFRLPCLFIAAAIIPIGLLWYGWSAQLKLHWIMPCIGSAIFAFGLVCVFQTLQAYLIDMNPRFAASSIAAAAIFRCLFGFAFPLFAPIMYARLDYGWANTMCAIIAVFLAVPFPILCYKYGKRIREWANVRMEKSQEKRDERLKAKLAQKI</sequence>
<evidence type="ECO:0000256" key="5">
    <source>
        <dbReference type="SAM" id="MobiDB-lite"/>
    </source>
</evidence>
<evidence type="ECO:0000313" key="9">
    <source>
        <dbReference type="Proteomes" id="UP000182334"/>
    </source>
</evidence>
<feature type="transmembrane region" description="Helical" evidence="6">
    <location>
        <begin position="385"/>
        <end position="412"/>
    </location>
</feature>